<reference evidence="1" key="1">
    <citation type="submission" date="2022-10" db="EMBL/GenBank/DDBJ databases">
        <title>Rhodococcus ferula Z13 complete genome.</title>
        <authorList>
            <person name="Long X."/>
            <person name="Zang M."/>
        </authorList>
    </citation>
    <scope>NUCLEOTIDE SEQUENCE</scope>
    <source>
        <strain evidence="1">Z13</strain>
    </source>
</reference>
<proteinExistence type="predicted"/>
<organism evidence="1 2">
    <name type="scientific">Rhodococcus sacchari</name>
    <dbReference type="NCBI Taxonomy" id="2962047"/>
    <lineage>
        <taxon>Bacteria</taxon>
        <taxon>Bacillati</taxon>
        <taxon>Actinomycetota</taxon>
        <taxon>Actinomycetes</taxon>
        <taxon>Mycobacteriales</taxon>
        <taxon>Nocardiaceae</taxon>
        <taxon>Rhodococcus</taxon>
    </lineage>
</organism>
<dbReference type="EMBL" id="CP107551">
    <property type="protein sequence ID" value="UYP19944.1"/>
    <property type="molecule type" value="Genomic_DNA"/>
</dbReference>
<dbReference type="Proteomes" id="UP001156484">
    <property type="component" value="Chromosome"/>
</dbReference>
<gene>
    <name evidence="1" type="ORF">OED52_05150</name>
</gene>
<sequence length="427" mass="44225">MIGTLLRRIRGGAAPGLESNAAALMLSSLATGVLGLVYWAVAERFFATAVVGHASAVISTATMLASISCLSLGGAYQRFLPAAGRMSARLIIGGGLVVGAVALLLGALFVLLGPSSDRLFPTRTESVAFPFLVCALALYAITDPVLIGLRRARTVAVKNIALSVLKIVPVVALAGTGSALAMAGSWGGLAFGITAVILVRVLRAVVRERRELEPALPPTRELWAFQGVFFTMSLVLTLTPLALPLIVMSALGPEQNAYFNLAWTMCTALGLLRGAVGSSFVVEASSPGADRPHLLRRLVRMLGTVTLVSAAGLAVGGPLILWLVSPDYFRAATGLVLVMAVDAVVGAIVVVYFLLAQILRRLQSMLVVQCLVVAVTIGGAALLVPHLELLGVGLATLAGNVVALAVVAVPLRRFAAEFVRIPVSAAA</sequence>
<accession>A0ACD4DIP7</accession>
<keyword evidence="2" id="KW-1185">Reference proteome</keyword>
<name>A0ACD4DIP7_9NOCA</name>
<protein>
    <submittedName>
        <fullName evidence="1">Polysaccharide biosynthesis protein</fullName>
    </submittedName>
</protein>
<evidence type="ECO:0000313" key="2">
    <source>
        <dbReference type="Proteomes" id="UP001156484"/>
    </source>
</evidence>
<evidence type="ECO:0000313" key="1">
    <source>
        <dbReference type="EMBL" id="UYP19944.1"/>
    </source>
</evidence>